<protein>
    <submittedName>
        <fullName evidence="1">Uncharacterized protein</fullName>
    </submittedName>
</protein>
<accession>A0AAD8A5W2</accession>
<evidence type="ECO:0000313" key="1">
    <source>
        <dbReference type="EMBL" id="KAJ9593195.1"/>
    </source>
</evidence>
<sequence length="134" mass="15327">NARFQIARKEEIKDACPSFYSKLRRIPKIENLSFTVVLNIVMMSLTGDQSKPMMFTMYELETTIIQIVIVNTAFRNAVQQKFAGHVWSKDFRAVGHGLEACSSPTFRQRLRPASSRDNSITVTRLMIGARDLDR</sequence>
<organism evidence="1 2">
    <name type="scientific">Diploptera punctata</name>
    <name type="common">Pacific beetle cockroach</name>
    <dbReference type="NCBI Taxonomy" id="6984"/>
    <lineage>
        <taxon>Eukaryota</taxon>
        <taxon>Metazoa</taxon>
        <taxon>Ecdysozoa</taxon>
        <taxon>Arthropoda</taxon>
        <taxon>Hexapoda</taxon>
        <taxon>Insecta</taxon>
        <taxon>Pterygota</taxon>
        <taxon>Neoptera</taxon>
        <taxon>Polyneoptera</taxon>
        <taxon>Dictyoptera</taxon>
        <taxon>Blattodea</taxon>
        <taxon>Blaberoidea</taxon>
        <taxon>Blaberidae</taxon>
        <taxon>Diplopterinae</taxon>
        <taxon>Diploptera</taxon>
    </lineage>
</organism>
<comment type="caution">
    <text evidence="1">The sequence shown here is derived from an EMBL/GenBank/DDBJ whole genome shotgun (WGS) entry which is preliminary data.</text>
</comment>
<feature type="non-terminal residue" evidence="1">
    <location>
        <position position="134"/>
    </location>
</feature>
<dbReference type="Proteomes" id="UP001233999">
    <property type="component" value="Unassembled WGS sequence"/>
</dbReference>
<reference evidence="1" key="2">
    <citation type="submission" date="2023-05" db="EMBL/GenBank/DDBJ databases">
        <authorList>
            <person name="Fouks B."/>
        </authorList>
    </citation>
    <scope>NUCLEOTIDE SEQUENCE</scope>
    <source>
        <strain evidence="1">Stay&amp;Tobe</strain>
        <tissue evidence="1">Testes</tissue>
    </source>
</reference>
<name>A0AAD8A5W2_DIPPU</name>
<evidence type="ECO:0000313" key="2">
    <source>
        <dbReference type="Proteomes" id="UP001233999"/>
    </source>
</evidence>
<dbReference type="AlphaFoldDB" id="A0AAD8A5W2"/>
<dbReference type="EMBL" id="JASPKZ010003455">
    <property type="protein sequence ID" value="KAJ9593195.1"/>
    <property type="molecule type" value="Genomic_DNA"/>
</dbReference>
<reference evidence="1" key="1">
    <citation type="journal article" date="2023" name="IScience">
        <title>Live-bearing cockroach genome reveals convergent evolutionary mechanisms linked to viviparity in insects and beyond.</title>
        <authorList>
            <person name="Fouks B."/>
            <person name="Harrison M.C."/>
            <person name="Mikhailova A.A."/>
            <person name="Marchal E."/>
            <person name="English S."/>
            <person name="Carruthers M."/>
            <person name="Jennings E.C."/>
            <person name="Chiamaka E.L."/>
            <person name="Frigard R.A."/>
            <person name="Pippel M."/>
            <person name="Attardo G.M."/>
            <person name="Benoit J.B."/>
            <person name="Bornberg-Bauer E."/>
            <person name="Tobe S.S."/>
        </authorList>
    </citation>
    <scope>NUCLEOTIDE SEQUENCE</scope>
    <source>
        <strain evidence="1">Stay&amp;Tobe</strain>
    </source>
</reference>
<feature type="non-terminal residue" evidence="1">
    <location>
        <position position="1"/>
    </location>
</feature>
<proteinExistence type="predicted"/>
<gene>
    <name evidence="1" type="ORF">L9F63_015240</name>
</gene>
<keyword evidence="2" id="KW-1185">Reference proteome</keyword>